<keyword evidence="4" id="KW-1185">Reference proteome</keyword>
<dbReference type="Proteomes" id="UP000288052">
    <property type="component" value="Unassembled WGS sequence"/>
</dbReference>
<dbReference type="CDD" id="cd06223">
    <property type="entry name" value="PRTases_typeI"/>
    <property type="match status" value="1"/>
</dbReference>
<dbReference type="GO" id="GO:0016740">
    <property type="term" value="F:transferase activity"/>
    <property type="evidence" value="ECO:0007669"/>
    <property type="project" value="UniProtKB-KW"/>
</dbReference>
<dbReference type="PANTHER" id="PTHR47505">
    <property type="entry name" value="DNA UTILIZATION PROTEIN YHGH"/>
    <property type="match status" value="1"/>
</dbReference>
<feature type="region of interest" description="Disordered" evidence="2">
    <location>
        <begin position="240"/>
        <end position="263"/>
    </location>
</feature>
<protein>
    <submittedName>
        <fullName evidence="3">Phosphoribosyl transferase</fullName>
    </submittedName>
</protein>
<evidence type="ECO:0000256" key="1">
    <source>
        <dbReference type="ARBA" id="ARBA00008007"/>
    </source>
</evidence>
<gene>
    <name evidence="3" type="ORF">D2E22_0087</name>
</gene>
<keyword evidence="3" id="KW-0808">Transferase</keyword>
<reference evidence="3 4" key="1">
    <citation type="submission" date="2018-09" db="EMBL/GenBank/DDBJ databases">
        <title>Characterization of the phylogenetic diversity of five novel species belonging to the genus Bifidobacterium.</title>
        <authorList>
            <person name="Lugli G.A."/>
            <person name="Duranti S."/>
            <person name="Milani C."/>
        </authorList>
    </citation>
    <scope>NUCLEOTIDE SEQUENCE [LARGE SCALE GENOMIC DNA]</scope>
    <source>
        <strain evidence="3 4">2020B</strain>
    </source>
</reference>
<evidence type="ECO:0000256" key="2">
    <source>
        <dbReference type="SAM" id="MobiDB-lite"/>
    </source>
</evidence>
<dbReference type="InterPro" id="IPR000836">
    <property type="entry name" value="PRTase_dom"/>
</dbReference>
<evidence type="ECO:0000313" key="4">
    <source>
        <dbReference type="Proteomes" id="UP000288052"/>
    </source>
</evidence>
<accession>A0A430F9W1</accession>
<dbReference type="InterPro" id="IPR029057">
    <property type="entry name" value="PRTase-like"/>
</dbReference>
<dbReference type="SUPFAM" id="SSF53271">
    <property type="entry name" value="PRTase-like"/>
    <property type="match status" value="1"/>
</dbReference>
<dbReference type="EMBL" id="QXGI01000001">
    <property type="protein sequence ID" value="RSX49626.1"/>
    <property type="molecule type" value="Genomic_DNA"/>
</dbReference>
<organism evidence="3 4">
    <name type="scientific">Bifidobacterium castoris</name>
    <dbReference type="NCBI Taxonomy" id="2306972"/>
    <lineage>
        <taxon>Bacteria</taxon>
        <taxon>Bacillati</taxon>
        <taxon>Actinomycetota</taxon>
        <taxon>Actinomycetes</taxon>
        <taxon>Bifidobacteriales</taxon>
        <taxon>Bifidobacteriaceae</taxon>
        <taxon>Bifidobacterium</taxon>
    </lineage>
</organism>
<proteinExistence type="inferred from homology"/>
<dbReference type="AlphaFoldDB" id="A0A430F9W1"/>
<name>A0A430F9W1_9BIFI</name>
<sequence>MTARQTGTDALAAAWRQLRDILLPRGCAGCERPDAVLCDECAQALHRPTAFPLPLSYAGHGIACGSYHGAARRAILSWKDHGDAEADAPLAAALTDLFDDIGRRLIQTLDPAPTGIGIVPAPSSPHSIRHRGRRHLDPLAAALAAHCRDLGMPDTQVLPMLQVRAVRGKSVQTRGARDRMRRIHGHITIDDAIRPPDPTTPLILLDDIVTTGATIGVCAAALAGAGHSVLTAFALAHTPPKDAVRGDGAAGDTGRPGTGERRR</sequence>
<dbReference type="PANTHER" id="PTHR47505:SF1">
    <property type="entry name" value="DNA UTILIZATION PROTEIN YHGH"/>
    <property type="match status" value="1"/>
</dbReference>
<evidence type="ECO:0000313" key="3">
    <source>
        <dbReference type="EMBL" id="RSX49626.1"/>
    </source>
</evidence>
<dbReference type="RefSeq" id="WP_206431314.1">
    <property type="nucleotide sequence ID" value="NZ_QXGI01000001.1"/>
</dbReference>
<comment type="caution">
    <text evidence="3">The sequence shown here is derived from an EMBL/GenBank/DDBJ whole genome shotgun (WGS) entry which is preliminary data.</text>
</comment>
<dbReference type="Gene3D" id="3.40.50.2020">
    <property type="match status" value="1"/>
</dbReference>
<comment type="similarity">
    <text evidence="1">Belongs to the ComF/GntX family.</text>
</comment>
<dbReference type="InterPro" id="IPR051910">
    <property type="entry name" value="ComF/GntX_DNA_util-trans"/>
</dbReference>
<feature type="compositionally biased region" description="Gly residues" evidence="2">
    <location>
        <begin position="248"/>
        <end position="257"/>
    </location>
</feature>